<dbReference type="PANTHER" id="PTHR10534">
    <property type="entry name" value="PYRIDOXAL KINASE"/>
    <property type="match status" value="1"/>
</dbReference>
<evidence type="ECO:0000256" key="9">
    <source>
        <dbReference type="ARBA" id="ARBA00022777"/>
    </source>
</evidence>
<dbReference type="Ensembl" id="ENSPSNT00000010265.1">
    <property type="protein sequence ID" value="ENSPSNP00000009071.1"/>
    <property type="gene ID" value="ENSPSNG00000006705.1"/>
</dbReference>
<keyword evidence="10" id="KW-0067">ATP-binding</keyword>
<dbReference type="PANTHER" id="PTHR10534:SF2">
    <property type="entry name" value="PYRIDOXAL KINASE"/>
    <property type="match status" value="1"/>
</dbReference>
<evidence type="ECO:0000256" key="13">
    <source>
        <dbReference type="ARBA" id="ARBA00047310"/>
    </source>
</evidence>
<evidence type="ECO:0000256" key="14">
    <source>
        <dbReference type="ARBA" id="ARBA00047377"/>
    </source>
</evidence>
<evidence type="ECO:0000256" key="1">
    <source>
        <dbReference type="ARBA" id="ARBA00004750"/>
    </source>
</evidence>
<dbReference type="UniPathway" id="UPA01068">
    <property type="reaction ID" value="UER00298"/>
</dbReference>
<dbReference type="GO" id="GO:0005524">
    <property type="term" value="F:ATP binding"/>
    <property type="evidence" value="ECO:0007669"/>
    <property type="project" value="UniProtKB-KW"/>
</dbReference>
<dbReference type="Gene3D" id="3.40.1190.20">
    <property type="match status" value="1"/>
</dbReference>
<keyword evidence="7" id="KW-0808">Transferase</keyword>
<reference evidence="17" key="3">
    <citation type="submission" date="2025-09" db="UniProtKB">
        <authorList>
            <consortium name="Ensembl"/>
        </authorList>
    </citation>
    <scope>IDENTIFICATION</scope>
</reference>
<evidence type="ECO:0000256" key="8">
    <source>
        <dbReference type="ARBA" id="ARBA00022741"/>
    </source>
</evidence>
<dbReference type="InterPro" id="IPR029056">
    <property type="entry name" value="Ribokinase-like"/>
</dbReference>
<sequence length="295" mass="33227">CLPWVHHGEDCQVLSIQSHVICGYMGNQAVTLPLHVLGFKIDVVNSVQFLNHTGYSHWNGQVLNSDELHELYDGLELNNMNKYNYVLTGYMKDKFFLAMVVDTRKELKQQNSRLLVMCVPVMGDKWNREVSIYLPEDLLLVYREKVMPVADIITPNKFEVELLSVMDVLHLMGLDTVVITSLDLLSPRGINYLIMPGSQMTQTPDGTVMMQSILMEMCKVDTVSIGTGDLFTAVLLAWMHKQLNSLKVACENTVSAMHHVLQQTIKCAKAKAVEGLKPSPKDIQNPEIIIQTIVL</sequence>
<dbReference type="Proteomes" id="UP000694554">
    <property type="component" value="Chromosome 15"/>
</dbReference>
<evidence type="ECO:0000259" key="16">
    <source>
        <dbReference type="Pfam" id="PF08543"/>
    </source>
</evidence>
<dbReference type="EC" id="2.7.1.35" evidence="5"/>
<protein>
    <recommendedName>
        <fullName evidence="6">Pyridoxal kinase</fullName>
        <ecNumber evidence="5">2.7.1.35</ecNumber>
    </recommendedName>
    <alternativeName>
        <fullName evidence="11">Pyridoxine kinase</fullName>
    </alternativeName>
</protein>
<dbReference type="GO" id="GO:0008478">
    <property type="term" value="F:pyridoxal kinase activity"/>
    <property type="evidence" value="ECO:0007669"/>
    <property type="project" value="UniProtKB-EC"/>
</dbReference>
<comment type="catalytic activity">
    <reaction evidence="15">
        <text>pyridoxine + ATP = pyridoxine 5'-phosphate + ADP + H(+)</text>
        <dbReference type="Rhea" id="RHEA:25108"/>
        <dbReference type="ChEBI" id="CHEBI:15378"/>
        <dbReference type="ChEBI" id="CHEBI:16709"/>
        <dbReference type="ChEBI" id="CHEBI:30616"/>
        <dbReference type="ChEBI" id="CHEBI:58589"/>
        <dbReference type="ChEBI" id="CHEBI:456216"/>
        <dbReference type="EC" id="2.7.1.35"/>
    </reaction>
    <physiologicalReaction direction="left-to-right" evidence="15">
        <dbReference type="Rhea" id="RHEA:25109"/>
    </physiologicalReaction>
</comment>
<dbReference type="AlphaFoldDB" id="A0A8C9BF37"/>
<evidence type="ECO:0000256" key="6">
    <source>
        <dbReference type="ARBA" id="ARBA00018134"/>
    </source>
</evidence>
<evidence type="ECO:0000313" key="17">
    <source>
        <dbReference type="Ensembl" id="ENSPSNP00000009071.1"/>
    </source>
</evidence>
<accession>A0A8C9BF37</accession>
<feature type="domain" description="Pyridoxamine kinase/Phosphomethylpyrimidine kinase" evidence="16">
    <location>
        <begin position="106"/>
        <end position="268"/>
    </location>
</feature>
<evidence type="ECO:0000256" key="3">
    <source>
        <dbReference type="ARBA" id="ARBA00005210"/>
    </source>
</evidence>
<organism evidence="17 18">
    <name type="scientific">Phocoena sinus</name>
    <name type="common">Vaquita</name>
    <dbReference type="NCBI Taxonomy" id="42100"/>
    <lineage>
        <taxon>Eukaryota</taxon>
        <taxon>Metazoa</taxon>
        <taxon>Chordata</taxon>
        <taxon>Craniata</taxon>
        <taxon>Vertebrata</taxon>
        <taxon>Euteleostomi</taxon>
        <taxon>Mammalia</taxon>
        <taxon>Eutheria</taxon>
        <taxon>Laurasiatheria</taxon>
        <taxon>Artiodactyla</taxon>
        <taxon>Whippomorpha</taxon>
        <taxon>Cetacea</taxon>
        <taxon>Odontoceti</taxon>
        <taxon>Phocoenidae</taxon>
        <taxon>Phocoena</taxon>
    </lineage>
</organism>
<dbReference type="InterPro" id="IPR013749">
    <property type="entry name" value="PM/HMP-P_kinase-1"/>
</dbReference>
<dbReference type="InterPro" id="IPR004625">
    <property type="entry name" value="PyrdxlKinase"/>
</dbReference>
<dbReference type="GO" id="GO:0009443">
    <property type="term" value="P:pyridoxal 5'-phosphate salvage"/>
    <property type="evidence" value="ECO:0007669"/>
    <property type="project" value="InterPro"/>
</dbReference>
<keyword evidence="9" id="KW-0418">Kinase</keyword>
<comment type="pathway">
    <text evidence="1">Cofactor metabolism; pyridoxal 5'-phosphate salvage; pyridoxamine 5'-phosphate from pyridoxamine: step 1/1.</text>
</comment>
<evidence type="ECO:0000256" key="15">
    <source>
        <dbReference type="ARBA" id="ARBA00048524"/>
    </source>
</evidence>
<comment type="pathway">
    <text evidence="3">Cofactor metabolism; pyridoxal 5'-phosphate salvage; pyridoxal 5'-phosphate from pyridoxal: step 1/1.</text>
</comment>
<comment type="function">
    <text evidence="12">Catalyzes the phosphorylation of the dietary vitamin B6 vitamers pyridoxal (PL), pyridoxine (PN) and pyridoxamine (PM) to form pyridoxal 5'-phosphate (PLP), pyridoxine 5'-phosphate (PNP) and pyridoxamine 5'-phosphate (PMP), respectively. PLP is the active form of vitamin B6, and acts as a cofactor for over 140 different enzymatic reactions.</text>
</comment>
<evidence type="ECO:0000256" key="4">
    <source>
        <dbReference type="ARBA" id="ARBA00008805"/>
    </source>
</evidence>
<evidence type="ECO:0000256" key="11">
    <source>
        <dbReference type="ARBA" id="ARBA00032808"/>
    </source>
</evidence>
<dbReference type="GO" id="GO:0005829">
    <property type="term" value="C:cytosol"/>
    <property type="evidence" value="ECO:0007669"/>
    <property type="project" value="TreeGrafter"/>
</dbReference>
<evidence type="ECO:0000256" key="7">
    <source>
        <dbReference type="ARBA" id="ARBA00022679"/>
    </source>
</evidence>
<comment type="similarity">
    <text evidence="4">Belongs to the pyridoxine kinase family.</text>
</comment>
<comment type="catalytic activity">
    <reaction evidence="14">
        <text>pyridoxal + ATP = pyridoxal 5'-phosphate + ADP + H(+)</text>
        <dbReference type="Rhea" id="RHEA:10224"/>
        <dbReference type="ChEBI" id="CHEBI:15378"/>
        <dbReference type="ChEBI" id="CHEBI:17310"/>
        <dbReference type="ChEBI" id="CHEBI:30616"/>
        <dbReference type="ChEBI" id="CHEBI:456216"/>
        <dbReference type="ChEBI" id="CHEBI:597326"/>
        <dbReference type="EC" id="2.7.1.35"/>
    </reaction>
    <physiologicalReaction direction="left-to-right" evidence="14">
        <dbReference type="Rhea" id="RHEA:10225"/>
    </physiologicalReaction>
</comment>
<proteinExistence type="inferred from homology"/>
<dbReference type="Pfam" id="PF08543">
    <property type="entry name" value="Phos_pyr_kin"/>
    <property type="match status" value="1"/>
</dbReference>
<evidence type="ECO:0000313" key="18">
    <source>
        <dbReference type="Proteomes" id="UP000694554"/>
    </source>
</evidence>
<keyword evidence="8" id="KW-0547">Nucleotide-binding</keyword>
<reference evidence="17" key="2">
    <citation type="submission" date="2025-08" db="UniProtKB">
        <authorList>
            <consortium name="Ensembl"/>
        </authorList>
    </citation>
    <scope>IDENTIFICATION</scope>
</reference>
<evidence type="ECO:0000256" key="5">
    <source>
        <dbReference type="ARBA" id="ARBA00012104"/>
    </source>
</evidence>
<name>A0A8C9BF37_PHOSS</name>
<dbReference type="CDD" id="cd01173">
    <property type="entry name" value="pyridoxal_pyridoxamine_kinase"/>
    <property type="match status" value="1"/>
</dbReference>
<evidence type="ECO:0000256" key="2">
    <source>
        <dbReference type="ARBA" id="ARBA00004835"/>
    </source>
</evidence>
<dbReference type="GeneTree" id="ENSGT00390000003874"/>
<dbReference type="SUPFAM" id="SSF53613">
    <property type="entry name" value="Ribokinase-like"/>
    <property type="match status" value="1"/>
</dbReference>
<reference evidence="17" key="1">
    <citation type="submission" date="2019-08" db="EMBL/GenBank/DDBJ databases">
        <title>Phocoena sinus (Vaquita) genome, mPhoSin1, primary haplotype.</title>
        <authorList>
            <person name="Morin P."/>
            <person name="Mountcastle J."/>
            <person name="Fungtammasan C."/>
            <person name="Rhie A."/>
            <person name="Rojas-Bracho L."/>
            <person name="Smith C.R."/>
            <person name="Taylor B.L."/>
            <person name="Gulland F.M.D."/>
            <person name="Musser W."/>
            <person name="Houck M."/>
            <person name="Haase B."/>
            <person name="Paez S."/>
            <person name="Howe K."/>
            <person name="Torrance J."/>
            <person name="Formenti G."/>
            <person name="Phillippy A."/>
            <person name="Ryder O."/>
            <person name="Jarvis E.D."/>
            <person name="Fedrigo O."/>
        </authorList>
    </citation>
    <scope>NUCLEOTIDE SEQUENCE [LARGE SCALE GENOMIC DNA]</scope>
</reference>
<comment type="catalytic activity">
    <reaction evidence="13">
        <text>pyridoxamine + ATP = pyridoxamine 5'-phosphate + ADP + H(+)</text>
        <dbReference type="Rhea" id="RHEA:25104"/>
        <dbReference type="ChEBI" id="CHEBI:15378"/>
        <dbReference type="ChEBI" id="CHEBI:30616"/>
        <dbReference type="ChEBI" id="CHEBI:57761"/>
        <dbReference type="ChEBI" id="CHEBI:58451"/>
        <dbReference type="ChEBI" id="CHEBI:456216"/>
        <dbReference type="EC" id="2.7.1.35"/>
    </reaction>
    <physiologicalReaction direction="left-to-right" evidence="13">
        <dbReference type="Rhea" id="RHEA:25105"/>
    </physiologicalReaction>
</comment>
<comment type="pathway">
    <text evidence="2">Cofactor metabolism; pyridoxal 5'-phosphate salvage; pyridoxine 5'-phosphate from pyridoxine: step 1/1.</text>
</comment>
<evidence type="ECO:0000256" key="12">
    <source>
        <dbReference type="ARBA" id="ARBA00045787"/>
    </source>
</evidence>
<dbReference type="NCBIfam" id="TIGR00687">
    <property type="entry name" value="pyridox_kin"/>
    <property type="match status" value="1"/>
</dbReference>
<evidence type="ECO:0000256" key="10">
    <source>
        <dbReference type="ARBA" id="ARBA00022840"/>
    </source>
</evidence>
<keyword evidence="18" id="KW-1185">Reference proteome</keyword>